<accession>A0ABP8GX09</accession>
<comment type="caution">
    <text evidence="2">The sequence shown here is derived from an EMBL/GenBank/DDBJ whole genome shotgun (WGS) entry which is preliminary data.</text>
</comment>
<feature type="chain" id="PRO_5046769443" evidence="1">
    <location>
        <begin position="31"/>
        <end position="227"/>
    </location>
</feature>
<dbReference type="Proteomes" id="UP001501671">
    <property type="component" value="Unassembled WGS sequence"/>
</dbReference>
<keyword evidence="3" id="KW-1185">Reference proteome</keyword>
<proteinExistence type="predicted"/>
<keyword evidence="1" id="KW-0732">Signal</keyword>
<reference evidence="3" key="1">
    <citation type="journal article" date="2019" name="Int. J. Syst. Evol. Microbiol.">
        <title>The Global Catalogue of Microorganisms (GCM) 10K type strain sequencing project: providing services to taxonomists for standard genome sequencing and annotation.</title>
        <authorList>
            <consortium name="The Broad Institute Genomics Platform"/>
            <consortium name="The Broad Institute Genome Sequencing Center for Infectious Disease"/>
            <person name="Wu L."/>
            <person name="Ma J."/>
        </authorList>
    </citation>
    <scope>NUCLEOTIDE SEQUENCE [LARGE SCALE GENOMIC DNA]</scope>
    <source>
        <strain evidence="3">JCM 17666</strain>
    </source>
</reference>
<evidence type="ECO:0000313" key="3">
    <source>
        <dbReference type="Proteomes" id="UP001501671"/>
    </source>
</evidence>
<protein>
    <submittedName>
        <fullName evidence="2">Uncharacterized protein</fullName>
    </submittedName>
</protein>
<dbReference type="EMBL" id="BAABFO010000007">
    <property type="protein sequence ID" value="GAA4331124.1"/>
    <property type="molecule type" value="Genomic_DNA"/>
</dbReference>
<sequence length="227" mass="23949">MTDTAGGAMWRRAAAAAMLAGWLAASPLPAAAEAAGPPVAPALAIPGVASSAQAFVPDGFVLLREAQGDLGGGVPGVAQVYENADGRRALLIGWRRPDGFEASGWGFVVPCRDCGIDLSGYDNYDVRIDGRAVVVEDRSASAEQGTRTDARLTLAYDAGLRRWRLATVSQATTFLRSGRAEHSFIDYLRGVSRDAVGKMEDGAFRPESVQEKPTPPQVLTLDGLALY</sequence>
<organism evidence="2 3">
    <name type="scientific">Pigmentiphaga soli</name>
    <dbReference type="NCBI Taxonomy" id="1007095"/>
    <lineage>
        <taxon>Bacteria</taxon>
        <taxon>Pseudomonadati</taxon>
        <taxon>Pseudomonadota</taxon>
        <taxon>Betaproteobacteria</taxon>
        <taxon>Burkholderiales</taxon>
        <taxon>Alcaligenaceae</taxon>
        <taxon>Pigmentiphaga</taxon>
    </lineage>
</organism>
<name>A0ABP8GX09_9BURK</name>
<gene>
    <name evidence="2" type="ORF">GCM10023144_19440</name>
</gene>
<feature type="signal peptide" evidence="1">
    <location>
        <begin position="1"/>
        <end position="30"/>
    </location>
</feature>
<dbReference type="RefSeq" id="WP_345248769.1">
    <property type="nucleotide sequence ID" value="NZ_BAABFO010000007.1"/>
</dbReference>
<evidence type="ECO:0000313" key="2">
    <source>
        <dbReference type="EMBL" id="GAA4331124.1"/>
    </source>
</evidence>
<evidence type="ECO:0000256" key="1">
    <source>
        <dbReference type="SAM" id="SignalP"/>
    </source>
</evidence>